<evidence type="ECO:0000313" key="9">
    <source>
        <dbReference type="Proteomes" id="UP001501822"/>
    </source>
</evidence>
<dbReference type="PRINTS" id="PR00723">
    <property type="entry name" value="SUBTILISIN"/>
</dbReference>
<comment type="caution">
    <text evidence="8">The sequence shown here is derived from an EMBL/GenBank/DDBJ whole genome shotgun (WGS) entry which is preliminary data.</text>
</comment>
<feature type="active site" description="Charge relay system" evidence="5">
    <location>
        <position position="212"/>
    </location>
</feature>
<dbReference type="PROSITE" id="PS00138">
    <property type="entry name" value="SUBTILASE_SER"/>
    <property type="match status" value="1"/>
</dbReference>
<keyword evidence="2 5" id="KW-0645">Protease</keyword>
<name>A0ABN0WEB4_9ACTN</name>
<reference evidence="8 9" key="1">
    <citation type="journal article" date="2019" name="Int. J. Syst. Evol. Microbiol.">
        <title>The Global Catalogue of Microorganisms (GCM) 10K type strain sequencing project: providing services to taxonomists for standard genome sequencing and annotation.</title>
        <authorList>
            <consortium name="The Broad Institute Genomics Platform"/>
            <consortium name="The Broad Institute Genome Sequencing Center for Infectious Disease"/>
            <person name="Wu L."/>
            <person name="Ma J."/>
        </authorList>
    </citation>
    <scope>NUCLEOTIDE SEQUENCE [LARGE SCALE GENOMIC DNA]</scope>
    <source>
        <strain evidence="8 9">JCM 3146</strain>
    </source>
</reference>
<feature type="active site" description="Charge relay system" evidence="5">
    <location>
        <position position="420"/>
    </location>
</feature>
<dbReference type="PROSITE" id="PS00136">
    <property type="entry name" value="SUBTILASE_ASP"/>
    <property type="match status" value="1"/>
</dbReference>
<evidence type="ECO:0000256" key="5">
    <source>
        <dbReference type="PROSITE-ProRule" id="PRU01240"/>
    </source>
</evidence>
<evidence type="ECO:0000256" key="4">
    <source>
        <dbReference type="ARBA" id="ARBA00022825"/>
    </source>
</evidence>
<gene>
    <name evidence="8" type="ORF">GCM10010151_25250</name>
</gene>
<evidence type="ECO:0000256" key="3">
    <source>
        <dbReference type="ARBA" id="ARBA00022801"/>
    </source>
</evidence>
<evidence type="ECO:0000259" key="7">
    <source>
        <dbReference type="Pfam" id="PF00082"/>
    </source>
</evidence>
<feature type="active site" description="Charge relay system" evidence="5">
    <location>
        <position position="245"/>
    </location>
</feature>
<dbReference type="PANTHER" id="PTHR43806">
    <property type="entry name" value="PEPTIDASE S8"/>
    <property type="match status" value="1"/>
</dbReference>
<evidence type="ECO:0000256" key="1">
    <source>
        <dbReference type="ARBA" id="ARBA00011073"/>
    </source>
</evidence>
<dbReference type="SUPFAM" id="SSF52743">
    <property type="entry name" value="Subtilisin-like"/>
    <property type="match status" value="1"/>
</dbReference>
<keyword evidence="4 5" id="KW-0720">Serine protease</keyword>
<dbReference type="PANTHER" id="PTHR43806:SF65">
    <property type="entry name" value="SERINE PROTEASE APRX"/>
    <property type="match status" value="1"/>
</dbReference>
<evidence type="ECO:0000313" key="8">
    <source>
        <dbReference type="EMBL" id="GAA0334481.1"/>
    </source>
</evidence>
<dbReference type="InterPro" id="IPR023827">
    <property type="entry name" value="Peptidase_S8_Asp-AS"/>
</dbReference>
<evidence type="ECO:0000256" key="2">
    <source>
        <dbReference type="ARBA" id="ARBA00022670"/>
    </source>
</evidence>
<dbReference type="PROSITE" id="PS51892">
    <property type="entry name" value="SUBTILASE"/>
    <property type="match status" value="1"/>
</dbReference>
<dbReference type="Proteomes" id="UP001501822">
    <property type="component" value="Unassembled WGS sequence"/>
</dbReference>
<keyword evidence="3 5" id="KW-0378">Hydrolase</keyword>
<feature type="domain" description="Peptidase S8/S53" evidence="7">
    <location>
        <begin position="203"/>
        <end position="466"/>
    </location>
</feature>
<keyword evidence="9" id="KW-1185">Reference proteome</keyword>
<dbReference type="EMBL" id="BAAABM010000016">
    <property type="protein sequence ID" value="GAA0334481.1"/>
    <property type="molecule type" value="Genomic_DNA"/>
</dbReference>
<organism evidence="8 9">
    <name type="scientific">Actinoallomurus spadix</name>
    <dbReference type="NCBI Taxonomy" id="79912"/>
    <lineage>
        <taxon>Bacteria</taxon>
        <taxon>Bacillati</taxon>
        <taxon>Actinomycetota</taxon>
        <taxon>Actinomycetes</taxon>
        <taxon>Streptosporangiales</taxon>
        <taxon>Thermomonosporaceae</taxon>
        <taxon>Actinoallomurus</taxon>
    </lineage>
</organism>
<dbReference type="InterPro" id="IPR000209">
    <property type="entry name" value="Peptidase_S8/S53_dom"/>
</dbReference>
<dbReference type="InterPro" id="IPR023828">
    <property type="entry name" value="Peptidase_S8_Ser-AS"/>
</dbReference>
<protein>
    <submittedName>
        <fullName evidence="8">S8 family serine peptidase</fullName>
    </submittedName>
</protein>
<dbReference type="Gene3D" id="3.40.50.200">
    <property type="entry name" value="Peptidase S8/S53 domain"/>
    <property type="match status" value="1"/>
</dbReference>
<dbReference type="Pfam" id="PF00082">
    <property type="entry name" value="Peptidase_S8"/>
    <property type="match status" value="1"/>
</dbReference>
<comment type="similarity">
    <text evidence="1 5 6">Belongs to the peptidase S8 family.</text>
</comment>
<dbReference type="InterPro" id="IPR015500">
    <property type="entry name" value="Peptidase_S8_subtilisin-rel"/>
</dbReference>
<evidence type="ECO:0000256" key="6">
    <source>
        <dbReference type="RuleBase" id="RU003355"/>
    </source>
</evidence>
<dbReference type="InterPro" id="IPR036852">
    <property type="entry name" value="Peptidase_S8/S53_dom_sf"/>
</dbReference>
<accession>A0ABN0WEB4</accession>
<sequence>MAITLGGLVIGGIPAITDSVSAAPAASPHPATSKTGGLPTGRAWKVTLLTGDVVHVRTDRGRPPLVSVDPGPGRRDVPMIKDIRPDGTVRVLPADVTGLIGRKIDPALFNVTTLIEQGDDDASRSTLPLIVQGGDSPGRSLKAVHATAVRHHKGKRAAQLTSSGRLAAGVKHIWLDRRFKATKLDRDLEQIGAPAAWTAGATGKGVDVAVLDTGIDATHPDLKGKIAEQQNFATDAKDTVDRQGHGTHVAATIAGTGAAAHGARKGVAPDAHLLIGKVLDDAGNGYESDVIKGMEWAASKAKIVSMSLGSYADNTADPDSDPVAKAADDLTARYGTLFVVAAGNDGPYADSIGSPGIAPAVLTVGAVDADDKPADFSSQGGALLKPDIAAPGVETIAARAAGTGIGHPVDAYYTALSGTSMATPHVAGAAADLLQKHPGWSPARLKAALTSTADAVTGNVNQVGTGRLDVAAAVAATVTADDSGVAFGRVPHGAAPTVTKKLSWTNAGSTPVELRLSATFADHAGHDSGAVQVPASVTVPAGGSASATLTLDPGRLSTAGYYSGAVTAQAGGATLRTRLGAFAEPETHTLTFKTTPLPGTPEGNTITKMWVLNLDDPNTFATAVEFGESDDPTVSLAAGRYVALGVVEATEPDSDEFRVALAGSPEVNVDQDTTLSLDGSKAEPVKFAAPDAATMSDKVLHVERGTADGIWAFDINHTELYSIPIDAPKTGSFDVYVGGRVASGDGTKVYDLLHDLGSRVPAKIDYTAGQKEVARIDERFHALGGDAGTVRHVRRSVTPAGYSVDQTSENVPAGTARTDYVTATGGVRWQDEAGPTEDTAGWLPQEDIRAYSPGGVYAGDWMRQPFRPGPYSATGQTASACAPSPVTRTSGNIHVQLVALQDRIDGFDCMTWFSDDPIPETMKVYAGDELVGTTAHAYGDFSVPAKAGTYRLVFDVDASELTPVSAKTSTTWTFRSKPGEERVPLLTVDYALPLDLLNHPNGDSATFTVARVGGAATAKATGLKLWTSLDDGTTWQPAPVTTGTGGTYTATLPKAAKDQGVSLRVQATDDGGGKIDQTVIRAYTG</sequence>
<proteinExistence type="inferred from homology"/>
<dbReference type="InterPro" id="IPR050131">
    <property type="entry name" value="Peptidase_S8_subtilisin-like"/>
</dbReference>